<name>K3X077_GLOUD</name>
<reference evidence="3" key="2">
    <citation type="submission" date="2010-04" db="EMBL/GenBank/DDBJ databases">
        <authorList>
            <person name="Buell R."/>
            <person name="Hamilton J."/>
            <person name="Hostetler J."/>
        </authorList>
    </citation>
    <scope>NUCLEOTIDE SEQUENCE [LARGE SCALE GENOMIC DNA]</scope>
    <source>
        <strain evidence="3">DAOM:BR144</strain>
    </source>
</reference>
<reference evidence="2" key="3">
    <citation type="submission" date="2015-02" db="UniProtKB">
        <authorList>
            <consortium name="EnsemblProtists"/>
        </authorList>
    </citation>
    <scope>IDENTIFICATION</scope>
    <source>
        <strain evidence="2">DAOM BR144</strain>
    </source>
</reference>
<dbReference type="EnsemblProtists" id="PYU1_T010626">
    <property type="protein sequence ID" value="PYU1_T010626"/>
    <property type="gene ID" value="PYU1_G010603"/>
</dbReference>
<dbReference type="VEuPathDB" id="FungiDB:PYU1_G010603"/>
<evidence type="ECO:0000313" key="2">
    <source>
        <dbReference type="EnsemblProtists" id="PYU1_T010626"/>
    </source>
</evidence>
<feature type="domain" description="AB hydrolase-1" evidence="1">
    <location>
        <begin position="9"/>
        <end position="284"/>
    </location>
</feature>
<dbReference type="InterPro" id="IPR029058">
    <property type="entry name" value="AB_hydrolase_fold"/>
</dbReference>
<dbReference type="STRING" id="431595.K3X077"/>
<evidence type="ECO:0000313" key="3">
    <source>
        <dbReference type="Proteomes" id="UP000019132"/>
    </source>
</evidence>
<dbReference type="HOGENOM" id="CLU_063575_0_0_1"/>
<proteinExistence type="predicted"/>
<dbReference type="AlphaFoldDB" id="K3X077"/>
<dbReference type="EMBL" id="GL376596">
    <property type="status" value="NOT_ANNOTATED_CDS"/>
    <property type="molecule type" value="Genomic_DNA"/>
</dbReference>
<dbReference type="Pfam" id="PF12697">
    <property type="entry name" value="Abhydrolase_6"/>
    <property type="match status" value="1"/>
</dbReference>
<dbReference type="eggNOG" id="ENOG502S7ZY">
    <property type="taxonomic scope" value="Eukaryota"/>
</dbReference>
<dbReference type="InParanoid" id="K3X077"/>
<organism evidence="2 3">
    <name type="scientific">Globisporangium ultimum (strain ATCC 200006 / CBS 805.95 / DAOM BR144)</name>
    <name type="common">Pythium ultimum</name>
    <dbReference type="NCBI Taxonomy" id="431595"/>
    <lineage>
        <taxon>Eukaryota</taxon>
        <taxon>Sar</taxon>
        <taxon>Stramenopiles</taxon>
        <taxon>Oomycota</taxon>
        <taxon>Peronosporomycetes</taxon>
        <taxon>Pythiales</taxon>
        <taxon>Pythiaceae</taxon>
        <taxon>Globisporangium</taxon>
    </lineage>
</organism>
<accession>K3X077</accession>
<dbReference type="Gene3D" id="3.40.50.1820">
    <property type="entry name" value="alpha/beta hydrolase"/>
    <property type="match status" value="1"/>
</dbReference>
<evidence type="ECO:0000259" key="1">
    <source>
        <dbReference type="Pfam" id="PF12697"/>
    </source>
</evidence>
<dbReference type="SUPFAM" id="SSF53474">
    <property type="entry name" value="alpha/beta-Hydrolases"/>
    <property type="match status" value="1"/>
</dbReference>
<dbReference type="Proteomes" id="UP000019132">
    <property type="component" value="Unassembled WGS sequence"/>
</dbReference>
<protein>
    <recommendedName>
        <fullName evidence="1">AB hydrolase-1 domain-containing protein</fullName>
    </recommendedName>
</protein>
<dbReference type="InterPro" id="IPR000073">
    <property type="entry name" value="AB_hydrolase_1"/>
</dbReference>
<reference evidence="3" key="1">
    <citation type="journal article" date="2010" name="Genome Biol.">
        <title>Genome sequence of the necrotrophic plant pathogen Pythium ultimum reveals original pathogenicity mechanisms and effector repertoire.</title>
        <authorList>
            <person name="Levesque C.A."/>
            <person name="Brouwer H."/>
            <person name="Cano L."/>
            <person name="Hamilton J.P."/>
            <person name="Holt C."/>
            <person name="Huitema E."/>
            <person name="Raffaele S."/>
            <person name="Robideau G.P."/>
            <person name="Thines M."/>
            <person name="Win J."/>
            <person name="Zerillo M.M."/>
            <person name="Beakes G.W."/>
            <person name="Boore J.L."/>
            <person name="Busam D."/>
            <person name="Dumas B."/>
            <person name="Ferriera S."/>
            <person name="Fuerstenberg S.I."/>
            <person name="Gachon C.M."/>
            <person name="Gaulin E."/>
            <person name="Govers F."/>
            <person name="Grenville-Briggs L."/>
            <person name="Horner N."/>
            <person name="Hostetler J."/>
            <person name="Jiang R.H."/>
            <person name="Johnson J."/>
            <person name="Krajaejun T."/>
            <person name="Lin H."/>
            <person name="Meijer H.J."/>
            <person name="Moore B."/>
            <person name="Morris P."/>
            <person name="Phuntmart V."/>
            <person name="Puiu D."/>
            <person name="Shetty J."/>
            <person name="Stajich J.E."/>
            <person name="Tripathy S."/>
            <person name="Wawra S."/>
            <person name="van West P."/>
            <person name="Whitty B.R."/>
            <person name="Coutinho P.M."/>
            <person name="Henrissat B."/>
            <person name="Martin F."/>
            <person name="Thomas P.D."/>
            <person name="Tyler B.M."/>
            <person name="De Vries R.P."/>
            <person name="Kamoun S."/>
            <person name="Yandell M."/>
            <person name="Tisserat N."/>
            <person name="Buell C.R."/>
        </authorList>
    </citation>
    <scope>NUCLEOTIDE SEQUENCE</scope>
    <source>
        <strain evidence="3">DAOM:BR144</strain>
    </source>
</reference>
<keyword evidence="3" id="KW-1185">Reference proteome</keyword>
<sequence length="308" mass="33861">MASAQTPTLLFAHGGGLCKEAWGPITRRLQDSPLLRRTPTTVSSFDYPYHGSKHDNSIAPRLFFVGSKSPRVVHPVNAWVSTNAQETYNVVQQLRQEQKQDGGEKRPLIGIGHSMGAISLWLTEINHPGTFDGLILFEPMYGLSTPDTEPLVDFLAGVTLRREGKWPSREAALKHFAGFKNLAAWDREALASYLEGGLIEGEDGSISLACQPLVEAAIYCGNAGWFSPEETTRPKCKISFQGGERSPFYAVGEFEAMRERSPHIYKVGAPMPKCSHAMVMENPELSTQKILEDLALLPAYAASADSRL</sequence>